<dbReference type="RefSeq" id="WP_318351106.1">
    <property type="nucleotide sequence ID" value="NZ_AP018694.1"/>
</dbReference>
<evidence type="ECO:0000256" key="7">
    <source>
        <dbReference type="ARBA" id="ARBA00048037"/>
    </source>
</evidence>
<accession>A0A5K7S9C3</accession>
<gene>
    <name evidence="9" type="ORF">AQPE_2338</name>
</gene>
<proteinExistence type="predicted"/>
<dbReference type="NCBIfam" id="TIGR00545">
    <property type="entry name" value="lipoyltrans"/>
    <property type="match status" value="1"/>
</dbReference>
<keyword evidence="10" id="KW-1185">Reference proteome</keyword>
<dbReference type="GO" id="GO:0016979">
    <property type="term" value="F:lipoate-protein ligase activity"/>
    <property type="evidence" value="ECO:0007669"/>
    <property type="project" value="UniProtKB-EC"/>
</dbReference>
<keyword evidence="6" id="KW-0067">ATP-binding</keyword>
<comment type="pathway">
    <text evidence="2">Protein modification; protein lipoylation via exogenous pathway; protein N(6)-(lipoyl)lysine from lipoate: step 1/2.</text>
</comment>
<dbReference type="EC" id="6.3.1.20" evidence="3"/>
<evidence type="ECO:0000256" key="5">
    <source>
        <dbReference type="ARBA" id="ARBA00022741"/>
    </source>
</evidence>
<dbReference type="CDD" id="cd16443">
    <property type="entry name" value="LplA"/>
    <property type="match status" value="1"/>
</dbReference>
<evidence type="ECO:0000259" key="8">
    <source>
        <dbReference type="PROSITE" id="PS51733"/>
    </source>
</evidence>
<evidence type="ECO:0000313" key="10">
    <source>
        <dbReference type="Proteomes" id="UP001193389"/>
    </source>
</evidence>
<comment type="pathway">
    <text evidence="1">Protein modification; protein lipoylation via exogenous pathway; protein N(6)-(lipoyl)lysine from lipoate: step 2/2.</text>
</comment>
<feature type="domain" description="BPL/LPL catalytic" evidence="8">
    <location>
        <begin position="26"/>
        <end position="213"/>
    </location>
</feature>
<dbReference type="InterPro" id="IPR004562">
    <property type="entry name" value="LipoylTrfase_LipoateP_Ligase"/>
</dbReference>
<organism evidence="9 10">
    <name type="scientific">Aquipluma nitroreducens</name>
    <dbReference type="NCBI Taxonomy" id="2010828"/>
    <lineage>
        <taxon>Bacteria</taxon>
        <taxon>Pseudomonadati</taxon>
        <taxon>Bacteroidota</taxon>
        <taxon>Bacteroidia</taxon>
        <taxon>Marinilabiliales</taxon>
        <taxon>Prolixibacteraceae</taxon>
        <taxon>Aquipluma</taxon>
    </lineage>
</organism>
<evidence type="ECO:0000256" key="4">
    <source>
        <dbReference type="ARBA" id="ARBA00022598"/>
    </source>
</evidence>
<evidence type="ECO:0000256" key="6">
    <source>
        <dbReference type="ARBA" id="ARBA00022840"/>
    </source>
</evidence>
<dbReference type="GO" id="GO:0005737">
    <property type="term" value="C:cytoplasm"/>
    <property type="evidence" value="ECO:0007669"/>
    <property type="project" value="TreeGrafter"/>
</dbReference>
<evidence type="ECO:0000256" key="2">
    <source>
        <dbReference type="ARBA" id="ARBA00005124"/>
    </source>
</evidence>
<evidence type="ECO:0000256" key="1">
    <source>
        <dbReference type="ARBA" id="ARBA00005085"/>
    </source>
</evidence>
<dbReference type="SUPFAM" id="SSF82649">
    <property type="entry name" value="SufE/NifU"/>
    <property type="match status" value="1"/>
</dbReference>
<dbReference type="EMBL" id="AP018694">
    <property type="protein sequence ID" value="BBE18178.1"/>
    <property type="molecule type" value="Genomic_DNA"/>
</dbReference>
<dbReference type="Proteomes" id="UP001193389">
    <property type="component" value="Chromosome"/>
</dbReference>
<dbReference type="Pfam" id="PF21948">
    <property type="entry name" value="LplA-B_cat"/>
    <property type="match status" value="1"/>
</dbReference>
<dbReference type="GO" id="GO:0017118">
    <property type="term" value="F:lipoyltransferase activity"/>
    <property type="evidence" value="ECO:0007669"/>
    <property type="project" value="TreeGrafter"/>
</dbReference>
<dbReference type="PANTHER" id="PTHR12561:SF3">
    <property type="entry name" value="LIPOYLTRANSFERASE 1, MITOCHONDRIAL"/>
    <property type="match status" value="1"/>
</dbReference>
<dbReference type="PROSITE" id="PS51733">
    <property type="entry name" value="BPL_LPL_CATALYTIC"/>
    <property type="match status" value="1"/>
</dbReference>
<dbReference type="Pfam" id="PF10437">
    <property type="entry name" value="Lip_prot_lig_C"/>
    <property type="match status" value="1"/>
</dbReference>
<dbReference type="InterPro" id="IPR045864">
    <property type="entry name" value="aa-tRNA-synth_II/BPL/LPL"/>
</dbReference>
<dbReference type="Gene3D" id="3.30.390.50">
    <property type="entry name" value="CO dehydrogenase flavoprotein, C-terminal domain"/>
    <property type="match status" value="1"/>
</dbReference>
<comment type="catalytic activity">
    <reaction evidence="7">
        <text>L-lysyl-[lipoyl-carrier protein] + (R)-lipoate + ATP = N(6)-[(R)-lipoyl]-L-lysyl-[lipoyl-carrier protein] + AMP + diphosphate + H(+)</text>
        <dbReference type="Rhea" id="RHEA:49288"/>
        <dbReference type="Rhea" id="RHEA-COMP:10500"/>
        <dbReference type="Rhea" id="RHEA-COMP:10502"/>
        <dbReference type="ChEBI" id="CHEBI:15378"/>
        <dbReference type="ChEBI" id="CHEBI:29969"/>
        <dbReference type="ChEBI" id="CHEBI:30616"/>
        <dbReference type="ChEBI" id="CHEBI:33019"/>
        <dbReference type="ChEBI" id="CHEBI:83088"/>
        <dbReference type="ChEBI" id="CHEBI:83099"/>
        <dbReference type="ChEBI" id="CHEBI:456215"/>
        <dbReference type="EC" id="6.3.1.20"/>
    </reaction>
</comment>
<dbReference type="InterPro" id="IPR019491">
    <property type="entry name" value="Lipoate_protein_ligase_C"/>
</dbReference>
<name>A0A5K7S9C3_9BACT</name>
<dbReference type="UniPathway" id="UPA00537">
    <property type="reaction ID" value="UER00594"/>
</dbReference>
<evidence type="ECO:0000256" key="3">
    <source>
        <dbReference type="ARBA" id="ARBA00012367"/>
    </source>
</evidence>
<dbReference type="PANTHER" id="PTHR12561">
    <property type="entry name" value="LIPOATE-PROTEIN LIGASE"/>
    <property type="match status" value="1"/>
</dbReference>
<keyword evidence="5" id="KW-0547">Nucleotide-binding</keyword>
<protein>
    <recommendedName>
        <fullName evidence="3">lipoate--protein ligase</fullName>
        <ecNumber evidence="3">6.3.1.20</ecNumber>
    </recommendedName>
</protein>
<dbReference type="InterPro" id="IPR004143">
    <property type="entry name" value="BPL_LPL_catalytic"/>
</dbReference>
<sequence length="327" mass="36960">MITLCINQTSTDPYFNLAAEEYFLKNFEEDFFMLWRSRPSVVVGKHQNALAEINHEFVRTHQIPVARRLSGGGTVFHDPGNVNFTFIRNVKDISEVNFKVFTVPVIEALKKLGIEAYTTGRNDLLIDGKKISGNAEHVHRNRVLHHGTLLFDSHLEALKGALKVDLSKYEDKAVQSNRSEVTNIADYLPNPISVEEFTDFLFGKISKNYTEFQVYEPTLEDIEAIQKLSIEKYQTWDWIFGYSPRYCFTNSMNTANGAISVSLLVEKGYLAEASFSGAISAEISQKIAEVLAGCRHDYEAVKAALLGLEDEFQQNGLSFDELMNGMF</sequence>
<dbReference type="SUPFAM" id="SSF55681">
    <property type="entry name" value="Class II aaRS and biotin synthetases"/>
    <property type="match status" value="1"/>
</dbReference>
<keyword evidence="4 9" id="KW-0436">Ligase</keyword>
<dbReference type="AlphaFoldDB" id="A0A5K7S9C3"/>
<reference evidence="9" key="1">
    <citation type="journal article" date="2020" name="Int. J. Syst. Evol. Microbiol.">
        <title>Aquipluma nitroreducens gen. nov. sp. nov., a novel facultatively anaerobic bacterium isolated from a freshwater lake.</title>
        <authorList>
            <person name="Watanabe M."/>
            <person name="Kojima H."/>
            <person name="Fukui M."/>
        </authorList>
    </citation>
    <scope>NUCLEOTIDE SEQUENCE</scope>
    <source>
        <strain evidence="9">MeG22</strain>
    </source>
</reference>
<dbReference type="GO" id="GO:0009249">
    <property type="term" value="P:protein lipoylation"/>
    <property type="evidence" value="ECO:0007669"/>
    <property type="project" value="InterPro"/>
</dbReference>
<dbReference type="Gene3D" id="3.30.930.10">
    <property type="entry name" value="Bira Bifunctional Protein, Domain 2"/>
    <property type="match status" value="1"/>
</dbReference>
<evidence type="ECO:0000313" key="9">
    <source>
        <dbReference type="EMBL" id="BBE18178.1"/>
    </source>
</evidence>
<dbReference type="KEGG" id="anf:AQPE_2338"/>
<dbReference type="GO" id="GO:0005524">
    <property type="term" value="F:ATP binding"/>
    <property type="evidence" value="ECO:0007669"/>
    <property type="project" value="UniProtKB-KW"/>
</dbReference>